<dbReference type="AlphaFoldDB" id="A0A1G2T0J5"/>
<evidence type="ECO:0000313" key="3">
    <source>
        <dbReference type="Proteomes" id="UP000177746"/>
    </source>
</evidence>
<sequence>MKTSLIIIIVVFLTGAGVFWYFYRPATNQGLTLNPNSQGQTFNSNWEGYAHPSLPFAFAHPKELVSNTFQDGESEIVLLQGSDPNQEIQIVARVFDEPGPLTVERIRRDVPEMVIDEPQNVFIGSAQIPALLFWSSDASLGRTREVWFVQGEYLYQVTTKAENDELLAGIMETWRFE</sequence>
<dbReference type="EMBL" id="MHVI01000030">
    <property type="protein sequence ID" value="OHA90744.1"/>
    <property type="molecule type" value="Genomic_DNA"/>
</dbReference>
<evidence type="ECO:0000256" key="1">
    <source>
        <dbReference type="SAM" id="Phobius"/>
    </source>
</evidence>
<reference evidence="2 3" key="1">
    <citation type="journal article" date="2016" name="Nat. Commun.">
        <title>Thousands of microbial genomes shed light on interconnected biogeochemical processes in an aquifer system.</title>
        <authorList>
            <person name="Anantharaman K."/>
            <person name="Brown C.T."/>
            <person name="Hug L.A."/>
            <person name="Sharon I."/>
            <person name="Castelle C.J."/>
            <person name="Probst A.J."/>
            <person name="Thomas B.C."/>
            <person name="Singh A."/>
            <person name="Wilkins M.J."/>
            <person name="Karaoz U."/>
            <person name="Brodie E.L."/>
            <person name="Williams K.H."/>
            <person name="Hubbard S.S."/>
            <person name="Banfield J.F."/>
        </authorList>
    </citation>
    <scope>NUCLEOTIDE SEQUENCE [LARGE SCALE GENOMIC DNA]</scope>
</reference>
<name>A0A1G2T0J5_9BACT</name>
<comment type="caution">
    <text evidence="2">The sequence shown here is derived from an EMBL/GenBank/DDBJ whole genome shotgun (WGS) entry which is preliminary data.</text>
</comment>
<accession>A0A1G2T0J5</accession>
<gene>
    <name evidence="2" type="ORF">A2665_01880</name>
</gene>
<evidence type="ECO:0008006" key="4">
    <source>
        <dbReference type="Google" id="ProtNLM"/>
    </source>
</evidence>
<proteinExistence type="predicted"/>
<organism evidence="2 3">
    <name type="scientific">Candidatus Zambryskibacteria bacterium RIFCSPHIGHO2_01_FULL_46_30</name>
    <dbReference type="NCBI Taxonomy" id="1802739"/>
    <lineage>
        <taxon>Bacteria</taxon>
        <taxon>Candidatus Zambryskiibacteriota</taxon>
    </lineage>
</organism>
<feature type="transmembrane region" description="Helical" evidence="1">
    <location>
        <begin position="5"/>
        <end position="23"/>
    </location>
</feature>
<dbReference type="Proteomes" id="UP000177746">
    <property type="component" value="Unassembled WGS sequence"/>
</dbReference>
<evidence type="ECO:0000313" key="2">
    <source>
        <dbReference type="EMBL" id="OHA90744.1"/>
    </source>
</evidence>
<keyword evidence="1" id="KW-0472">Membrane</keyword>
<keyword evidence="1" id="KW-1133">Transmembrane helix</keyword>
<keyword evidence="1" id="KW-0812">Transmembrane</keyword>
<protein>
    <recommendedName>
        <fullName evidence="4">DUF4367 domain-containing protein</fullName>
    </recommendedName>
</protein>